<dbReference type="Proteomes" id="UP000198280">
    <property type="component" value="Unassembled WGS sequence"/>
</dbReference>
<keyword evidence="3" id="KW-1185">Reference proteome</keyword>
<keyword evidence="1" id="KW-1133">Transmembrane helix</keyword>
<evidence type="ECO:0000313" key="2">
    <source>
        <dbReference type="EMBL" id="SNS34409.1"/>
    </source>
</evidence>
<gene>
    <name evidence="2" type="ORF">SAMN05216252_10599</name>
</gene>
<name>A0A239DQF5_9ACTN</name>
<evidence type="ECO:0000256" key="1">
    <source>
        <dbReference type="SAM" id="Phobius"/>
    </source>
</evidence>
<keyword evidence="1" id="KW-0472">Membrane</keyword>
<dbReference type="AlphaFoldDB" id="A0A239DQF5"/>
<protein>
    <submittedName>
        <fullName evidence="2">Uncharacterized protein</fullName>
    </submittedName>
</protein>
<feature type="transmembrane region" description="Helical" evidence="1">
    <location>
        <begin position="6"/>
        <end position="26"/>
    </location>
</feature>
<keyword evidence="1" id="KW-0812">Transmembrane</keyword>
<organism evidence="2 3">
    <name type="scientific">Actinacidiphila glaucinigra</name>
    <dbReference type="NCBI Taxonomy" id="235986"/>
    <lineage>
        <taxon>Bacteria</taxon>
        <taxon>Bacillati</taxon>
        <taxon>Actinomycetota</taxon>
        <taxon>Actinomycetes</taxon>
        <taxon>Kitasatosporales</taxon>
        <taxon>Streptomycetaceae</taxon>
        <taxon>Actinacidiphila</taxon>
    </lineage>
</organism>
<evidence type="ECO:0000313" key="3">
    <source>
        <dbReference type="Proteomes" id="UP000198280"/>
    </source>
</evidence>
<proteinExistence type="predicted"/>
<sequence length="56" mass="6276">MHGFSVAYWWGAGILALAALIAYVAVDADGTARGRIIRRRIVRRGNTQDPELQHRE</sequence>
<dbReference type="RefSeq" id="WP_179279751.1">
    <property type="nucleotide sequence ID" value="NZ_FZOF01000005.1"/>
</dbReference>
<dbReference type="EMBL" id="FZOF01000005">
    <property type="protein sequence ID" value="SNS34409.1"/>
    <property type="molecule type" value="Genomic_DNA"/>
</dbReference>
<reference evidence="2 3" key="1">
    <citation type="submission" date="2017-06" db="EMBL/GenBank/DDBJ databases">
        <authorList>
            <person name="Kim H.J."/>
            <person name="Triplett B.A."/>
        </authorList>
    </citation>
    <scope>NUCLEOTIDE SEQUENCE [LARGE SCALE GENOMIC DNA]</scope>
    <source>
        <strain evidence="2 3">CGMCC 4.1858</strain>
    </source>
</reference>
<accession>A0A239DQF5</accession>